<organism evidence="1 2">
    <name type="scientific">Nelumbo nucifera</name>
    <name type="common">Sacred lotus</name>
    <dbReference type="NCBI Taxonomy" id="4432"/>
    <lineage>
        <taxon>Eukaryota</taxon>
        <taxon>Viridiplantae</taxon>
        <taxon>Streptophyta</taxon>
        <taxon>Embryophyta</taxon>
        <taxon>Tracheophyta</taxon>
        <taxon>Spermatophyta</taxon>
        <taxon>Magnoliopsida</taxon>
        <taxon>Proteales</taxon>
        <taxon>Nelumbonaceae</taxon>
        <taxon>Nelumbo</taxon>
    </lineage>
</organism>
<protein>
    <submittedName>
        <fullName evidence="1">Uncharacterized protein</fullName>
    </submittedName>
</protein>
<name>A0A822XHS2_NELNU</name>
<gene>
    <name evidence="1" type="ORF">HUJ06_021250</name>
</gene>
<comment type="caution">
    <text evidence="1">The sequence shown here is derived from an EMBL/GenBank/DDBJ whole genome shotgun (WGS) entry which is preliminary data.</text>
</comment>
<accession>A0A822XHS2</accession>
<dbReference type="EMBL" id="DUZY01000001">
    <property type="protein sequence ID" value="DAD19787.1"/>
    <property type="molecule type" value="Genomic_DNA"/>
</dbReference>
<dbReference type="Proteomes" id="UP000607653">
    <property type="component" value="Unassembled WGS sequence"/>
</dbReference>
<evidence type="ECO:0000313" key="2">
    <source>
        <dbReference type="Proteomes" id="UP000607653"/>
    </source>
</evidence>
<keyword evidence="2" id="KW-1185">Reference proteome</keyword>
<proteinExistence type="predicted"/>
<dbReference type="AlphaFoldDB" id="A0A822XHS2"/>
<sequence length="36" mass="4253">MEGVRKCREDMGSYDKKMENLHYDGLKFNNLSELSN</sequence>
<evidence type="ECO:0000313" key="1">
    <source>
        <dbReference type="EMBL" id="DAD19787.1"/>
    </source>
</evidence>
<reference evidence="1 2" key="1">
    <citation type="journal article" date="2020" name="Mol. Biol. Evol.">
        <title>Distinct Expression and Methylation Patterns for Genes with Different Fates following a Single Whole-Genome Duplication in Flowering Plants.</title>
        <authorList>
            <person name="Shi T."/>
            <person name="Rahmani R.S."/>
            <person name="Gugger P.F."/>
            <person name="Wang M."/>
            <person name="Li H."/>
            <person name="Zhang Y."/>
            <person name="Li Z."/>
            <person name="Wang Q."/>
            <person name="Van de Peer Y."/>
            <person name="Marchal K."/>
            <person name="Chen J."/>
        </authorList>
    </citation>
    <scope>NUCLEOTIDE SEQUENCE [LARGE SCALE GENOMIC DNA]</scope>
    <source>
        <tissue evidence="1">Leaf</tissue>
    </source>
</reference>